<dbReference type="Proteomes" id="UP000008370">
    <property type="component" value="Unassembled WGS sequence"/>
</dbReference>
<dbReference type="KEGG" id="pco:PHACADRAFT_86460"/>
<feature type="signal peptide" evidence="4">
    <location>
        <begin position="1"/>
        <end position="33"/>
    </location>
</feature>
<dbReference type="EMBL" id="JH930469">
    <property type="protein sequence ID" value="EKM59169.1"/>
    <property type="molecule type" value="Genomic_DNA"/>
</dbReference>
<dbReference type="SUPFAM" id="SSF117281">
    <property type="entry name" value="Kelch motif"/>
    <property type="match status" value="1"/>
</dbReference>
<evidence type="ECO:0000256" key="1">
    <source>
        <dbReference type="ARBA" id="ARBA00022441"/>
    </source>
</evidence>
<protein>
    <recommendedName>
        <fullName evidence="7">Glyoxal oxidase</fullName>
    </recommendedName>
</protein>
<gene>
    <name evidence="5" type="ORF">PHACADRAFT_86460</name>
</gene>
<evidence type="ECO:0000256" key="3">
    <source>
        <dbReference type="SAM" id="MobiDB-lite"/>
    </source>
</evidence>
<evidence type="ECO:0000313" key="5">
    <source>
        <dbReference type="EMBL" id="EKM59169.1"/>
    </source>
</evidence>
<dbReference type="InterPro" id="IPR015915">
    <property type="entry name" value="Kelch-typ_b-propeller"/>
</dbReference>
<dbReference type="GeneID" id="18920544"/>
<keyword evidence="6" id="KW-1185">Reference proteome</keyword>
<keyword evidence="1" id="KW-0880">Kelch repeat</keyword>
<feature type="compositionally biased region" description="Low complexity" evidence="3">
    <location>
        <begin position="463"/>
        <end position="489"/>
    </location>
</feature>
<evidence type="ECO:0000313" key="6">
    <source>
        <dbReference type="Proteomes" id="UP000008370"/>
    </source>
</evidence>
<dbReference type="RefSeq" id="XP_007391740.1">
    <property type="nucleotide sequence ID" value="XM_007391678.1"/>
</dbReference>
<evidence type="ECO:0000256" key="4">
    <source>
        <dbReference type="SAM" id="SignalP"/>
    </source>
</evidence>
<dbReference type="OrthoDB" id="10250130at2759"/>
<accession>K5WJ71</accession>
<keyword evidence="4" id="KW-0732">Signal</keyword>
<sequence length="517" mass="53455">MGKDRRLWPLSHPVASTTLFFLISSVSFLQASAQSISTNTPVPPLQWINLTGLLTGPGPGPLKDASIGYDPAHQDLIIFGGESAQGIPQAQTYLLDLQTLTWSQPTAPDDTPAQSPPARSAAISGQDLAASYRNGHVVIGGRGNDGEPLNDTWEFDYTNHFWSQVKITTPGPSVFAAAGGNDPRTPFDATALSNFFFVAGGFTGEKATSLSNIWKLTIAGTLSSNLPNLTTGTWEQIHPNNQSLPAVGGSATAVVLQGSQQHVVAVGGCDTSTNSTAACAQGQPYVIDIDTSSNTAPANCPAPRIGASLAPNLNTASQSFDQQVFLLLGTFDSSQWQDDGGLDQGEVDVFNFNAGTWARILPAGDPVDGHPTFPSPREGAAVFSLGQPLVGSAAASDTIVFGGKDATGNYLSEVWVLRAYNGTISQSNATWSGFGNGQLQGGPSANGQGVTIQYMSSCASAISQPSGTGSSSGHSPTSSSKPPSPTNTGQPIPVSRFDTSTVHKSLAPVSAALILPA</sequence>
<dbReference type="PANTHER" id="PTHR46093:SF18">
    <property type="entry name" value="FIBRONECTIN TYPE-III DOMAIN-CONTAINING PROTEIN"/>
    <property type="match status" value="1"/>
</dbReference>
<reference evidence="5 6" key="1">
    <citation type="journal article" date="2012" name="BMC Genomics">
        <title>Comparative genomics of the white-rot fungi, Phanerochaete carnosa and P. chrysosporium, to elucidate the genetic basis of the distinct wood types they colonize.</title>
        <authorList>
            <person name="Suzuki H."/>
            <person name="MacDonald J."/>
            <person name="Syed K."/>
            <person name="Salamov A."/>
            <person name="Hori C."/>
            <person name="Aerts A."/>
            <person name="Henrissat B."/>
            <person name="Wiebenga A."/>
            <person name="vanKuyk P.A."/>
            <person name="Barry K."/>
            <person name="Lindquist E."/>
            <person name="LaButti K."/>
            <person name="Lapidus A."/>
            <person name="Lucas S."/>
            <person name="Coutinho P."/>
            <person name="Gong Y."/>
            <person name="Samejima M."/>
            <person name="Mahadevan R."/>
            <person name="Abou-Zaid M."/>
            <person name="de Vries R.P."/>
            <person name="Igarashi K."/>
            <person name="Yadav J.S."/>
            <person name="Grigoriev I.V."/>
            <person name="Master E.R."/>
        </authorList>
    </citation>
    <scope>NUCLEOTIDE SEQUENCE [LARGE SCALE GENOMIC DNA]</scope>
    <source>
        <strain evidence="5 6">HHB-10118-sp</strain>
    </source>
</reference>
<proteinExistence type="predicted"/>
<dbReference type="AlphaFoldDB" id="K5WJ71"/>
<keyword evidence="2" id="KW-0677">Repeat</keyword>
<feature type="chain" id="PRO_5003889446" description="Glyoxal oxidase" evidence="4">
    <location>
        <begin position="34"/>
        <end position="517"/>
    </location>
</feature>
<evidence type="ECO:0008006" key="7">
    <source>
        <dbReference type="Google" id="ProtNLM"/>
    </source>
</evidence>
<dbReference type="HOGENOM" id="CLU_527449_0_0_1"/>
<dbReference type="Gene3D" id="2.120.10.80">
    <property type="entry name" value="Kelch-type beta propeller"/>
    <property type="match status" value="2"/>
</dbReference>
<feature type="non-terminal residue" evidence="5">
    <location>
        <position position="517"/>
    </location>
</feature>
<dbReference type="PANTHER" id="PTHR46093">
    <property type="entry name" value="ACYL-COA-BINDING DOMAIN-CONTAINING PROTEIN 5"/>
    <property type="match status" value="1"/>
</dbReference>
<feature type="region of interest" description="Disordered" evidence="3">
    <location>
        <begin position="463"/>
        <end position="496"/>
    </location>
</feature>
<organism evidence="5 6">
    <name type="scientific">Phanerochaete carnosa (strain HHB-10118-sp)</name>
    <name type="common">White-rot fungus</name>
    <name type="synonym">Peniophora carnosa</name>
    <dbReference type="NCBI Taxonomy" id="650164"/>
    <lineage>
        <taxon>Eukaryota</taxon>
        <taxon>Fungi</taxon>
        <taxon>Dikarya</taxon>
        <taxon>Basidiomycota</taxon>
        <taxon>Agaricomycotina</taxon>
        <taxon>Agaricomycetes</taxon>
        <taxon>Polyporales</taxon>
        <taxon>Phanerochaetaceae</taxon>
        <taxon>Phanerochaete</taxon>
    </lineage>
</organism>
<evidence type="ECO:0000256" key="2">
    <source>
        <dbReference type="ARBA" id="ARBA00022737"/>
    </source>
</evidence>
<dbReference type="InParanoid" id="K5WJ71"/>
<name>K5WJ71_PHACS</name>
<dbReference type="Pfam" id="PF24681">
    <property type="entry name" value="Kelch_KLHDC2_KLHL20_DRC7"/>
    <property type="match status" value="1"/>
</dbReference>